<dbReference type="Gene3D" id="3.90.210.10">
    <property type="entry name" value="Heat-Labile Enterotoxin, subunit A"/>
    <property type="match status" value="1"/>
</dbReference>
<dbReference type="InterPro" id="IPR054695">
    <property type="entry name" value="Pierisin-like_dom"/>
</dbReference>
<dbReference type="AlphaFoldDB" id="A0A378LV76"/>
<sequence length="501" mass="57092">MVDLNKLERLFKAIQSLVVSNSAPSFWKGIIPGTLELPKNVSNMKVLFEELQRNPFGQDPTYKLKFLMGIGSQANAAINKKPDLITSKISTLKILSSLSRDPITTRFYEALAPLKDLDKLSEDEQNALIHEVQNELFKLIKERNSVHFNPPRELLDVVHSEHQEQMLKSQLAHKTSPNRTTAYIYSNVPPDQVFNQGFTAGGFDRALFEGTLDKTAGGNTSMYLLSQNQLDLKKAKDFKYVYMIDIYSSAIINTNNFPRNTFPNQSLIPRAVEPSEIVGCFQLTDDEYPQITKVKKNEGHKKIEPGEQLLFRADSRHHSGDPSKDAALHVFREGTTATASRKEHGWKKGDDLFQTGMKPWVNHSDNYKEYIDNRKPTIFVSTTDDIERTLKFPEEVKAKEARYIYVMYKPERAFQSLSVYKDSQHALTDSEYLVPGGIEGEHIIGMYTYQNGHYVSFDFNPHSTINIGADPQAFLQKQGLPIPENMKKQNPKEEETSKYEI</sequence>
<evidence type="ECO:0000256" key="1">
    <source>
        <dbReference type="SAM" id="MobiDB-lite"/>
    </source>
</evidence>
<dbReference type="Proteomes" id="UP000255297">
    <property type="component" value="Unassembled WGS sequence"/>
</dbReference>
<proteinExistence type="predicted"/>
<feature type="domain" description="Pierisin-like" evidence="2">
    <location>
        <begin position="350"/>
        <end position="462"/>
    </location>
</feature>
<evidence type="ECO:0000313" key="4">
    <source>
        <dbReference type="Proteomes" id="UP000255297"/>
    </source>
</evidence>
<keyword evidence="4" id="KW-1185">Reference proteome</keyword>
<feature type="compositionally biased region" description="Basic and acidic residues" evidence="1">
    <location>
        <begin position="485"/>
        <end position="501"/>
    </location>
</feature>
<dbReference type="RefSeq" id="WP_031566446.1">
    <property type="nucleotide sequence ID" value="NZ_CAAAIS010000006.1"/>
</dbReference>
<gene>
    <name evidence="3" type="ORF">NCTC11532_02903</name>
</gene>
<dbReference type="STRING" id="1122170.GCA_000701265_01367"/>
<accession>A0A378LV76</accession>
<evidence type="ECO:0000313" key="3">
    <source>
        <dbReference type="EMBL" id="STY31450.1"/>
    </source>
</evidence>
<dbReference type="OrthoDB" id="5654075at2"/>
<dbReference type="EMBL" id="UGPB01000001">
    <property type="protein sequence ID" value="STY31450.1"/>
    <property type="molecule type" value="Genomic_DNA"/>
</dbReference>
<evidence type="ECO:0000259" key="2">
    <source>
        <dbReference type="Pfam" id="PF22596"/>
    </source>
</evidence>
<name>A0A378LV76_9GAMM</name>
<organism evidence="3 4">
    <name type="scientific">Legionella wadsworthii</name>
    <dbReference type="NCBI Taxonomy" id="28088"/>
    <lineage>
        <taxon>Bacteria</taxon>
        <taxon>Pseudomonadati</taxon>
        <taxon>Pseudomonadota</taxon>
        <taxon>Gammaproteobacteria</taxon>
        <taxon>Legionellales</taxon>
        <taxon>Legionellaceae</taxon>
        <taxon>Legionella</taxon>
    </lineage>
</organism>
<dbReference type="SUPFAM" id="SSF56399">
    <property type="entry name" value="ADP-ribosylation"/>
    <property type="match status" value="1"/>
</dbReference>
<feature type="region of interest" description="Disordered" evidence="1">
    <location>
        <begin position="480"/>
        <end position="501"/>
    </location>
</feature>
<dbReference type="Pfam" id="PF22596">
    <property type="entry name" value="Scabin-like"/>
    <property type="match status" value="1"/>
</dbReference>
<reference evidence="3 4" key="1">
    <citation type="submission" date="2018-06" db="EMBL/GenBank/DDBJ databases">
        <authorList>
            <consortium name="Pathogen Informatics"/>
            <person name="Doyle S."/>
        </authorList>
    </citation>
    <scope>NUCLEOTIDE SEQUENCE [LARGE SCALE GENOMIC DNA]</scope>
    <source>
        <strain evidence="3 4">NCTC11532</strain>
    </source>
</reference>
<protein>
    <recommendedName>
        <fullName evidence="2">Pierisin-like domain-containing protein</fullName>
    </recommendedName>
</protein>